<sequence>IGSYAAQDAIQRAAGYIPFASMFAGQLGKTVGDKAGRGIAIAASGGWEFIRQNTDISFASISDMAIYLLQNNRQHGEFDAAMSATAAIYPELKPEMLRHGYTVK</sequence>
<comment type="caution">
    <text evidence="1">The sequence shown here is derived from an EMBL/GenBank/DDBJ whole genome shotgun (WGS) entry which is preliminary data.</text>
</comment>
<reference evidence="2" key="1">
    <citation type="submission" date="2018-02" db="EMBL/GenBank/DDBJ databases">
        <title>Genome sequencing of Solimonas sp. HR-BB.</title>
        <authorList>
            <person name="Lee Y."/>
            <person name="Jeon C.O."/>
        </authorList>
    </citation>
    <scope>NUCLEOTIDE SEQUENCE [LARGE SCALE GENOMIC DNA]</scope>
    <source>
        <strain evidence="2">HR-E</strain>
    </source>
</reference>
<organism evidence="1 2">
    <name type="scientific">Amnimonas aquatica</name>
    <dbReference type="NCBI Taxonomy" id="2094561"/>
    <lineage>
        <taxon>Bacteria</taxon>
        <taxon>Pseudomonadati</taxon>
        <taxon>Pseudomonadota</taxon>
        <taxon>Gammaproteobacteria</taxon>
        <taxon>Moraxellales</taxon>
        <taxon>Moraxellaceae</taxon>
        <taxon>Amnimonas</taxon>
    </lineage>
</organism>
<name>A0A2P6ASN2_9GAMM</name>
<evidence type="ECO:0000313" key="2">
    <source>
        <dbReference type="Proteomes" id="UP000243900"/>
    </source>
</evidence>
<dbReference type="RefSeq" id="WP_206389737.1">
    <property type="nucleotide sequence ID" value="NZ_PTQZ01000096.1"/>
</dbReference>
<feature type="non-terminal residue" evidence="1">
    <location>
        <position position="1"/>
    </location>
</feature>
<keyword evidence="2" id="KW-1185">Reference proteome</keyword>
<dbReference type="EMBL" id="PTQZ01000096">
    <property type="protein sequence ID" value="PQA43416.1"/>
    <property type="molecule type" value="Genomic_DNA"/>
</dbReference>
<protein>
    <submittedName>
        <fullName evidence="1">Uncharacterized protein</fullName>
    </submittedName>
</protein>
<gene>
    <name evidence="1" type="ORF">C5O18_05230</name>
</gene>
<accession>A0A2P6ASN2</accession>
<dbReference type="Proteomes" id="UP000243900">
    <property type="component" value="Unassembled WGS sequence"/>
</dbReference>
<proteinExistence type="predicted"/>
<evidence type="ECO:0000313" key="1">
    <source>
        <dbReference type="EMBL" id="PQA43416.1"/>
    </source>
</evidence>
<dbReference type="AlphaFoldDB" id="A0A2P6ASN2"/>